<dbReference type="Gene3D" id="1.10.287.950">
    <property type="entry name" value="Methyl-accepting chemotaxis protein"/>
    <property type="match status" value="1"/>
</dbReference>
<evidence type="ECO:0000313" key="6">
    <source>
        <dbReference type="EMBL" id="ADG71334.1"/>
    </source>
</evidence>
<dbReference type="EMBL" id="CP001959">
    <property type="protein sequence ID" value="ADG71334.1"/>
    <property type="molecule type" value="Genomic_DNA"/>
</dbReference>
<dbReference type="Gene3D" id="3.30.450.20">
    <property type="entry name" value="PAS domain"/>
    <property type="match status" value="1"/>
</dbReference>
<accession>D5U9G1</accession>
<organism evidence="6 7">
    <name type="scientific">Brachyspira murdochii (strain ATCC 51284 / DSM 12563 / 56-150)</name>
    <name type="common">Serpulina murdochii</name>
    <dbReference type="NCBI Taxonomy" id="526224"/>
    <lineage>
        <taxon>Bacteria</taxon>
        <taxon>Pseudomonadati</taxon>
        <taxon>Spirochaetota</taxon>
        <taxon>Spirochaetia</taxon>
        <taxon>Brachyspirales</taxon>
        <taxon>Brachyspiraceae</taxon>
        <taxon>Brachyspira</taxon>
    </lineage>
</organism>
<dbReference type="GO" id="GO:0004888">
    <property type="term" value="F:transmembrane signaling receptor activity"/>
    <property type="evidence" value="ECO:0007669"/>
    <property type="project" value="InterPro"/>
</dbReference>
<dbReference type="GO" id="GO:0007165">
    <property type="term" value="P:signal transduction"/>
    <property type="evidence" value="ECO:0007669"/>
    <property type="project" value="UniProtKB-KW"/>
</dbReference>
<evidence type="ECO:0000256" key="4">
    <source>
        <dbReference type="SAM" id="Phobius"/>
    </source>
</evidence>
<dbReference type="PRINTS" id="PR00260">
    <property type="entry name" value="CHEMTRNSDUCR"/>
</dbReference>
<dbReference type="Proteomes" id="UP000001915">
    <property type="component" value="Chromosome"/>
</dbReference>
<evidence type="ECO:0000259" key="5">
    <source>
        <dbReference type="PROSITE" id="PS50111"/>
    </source>
</evidence>
<dbReference type="PANTHER" id="PTHR43531:SF11">
    <property type="entry name" value="METHYL-ACCEPTING CHEMOTAXIS PROTEIN 3"/>
    <property type="match status" value="1"/>
</dbReference>
<dbReference type="InterPro" id="IPR004090">
    <property type="entry name" value="Chemotax_Me-accpt_rcpt"/>
</dbReference>
<dbReference type="GO" id="GO:0016020">
    <property type="term" value="C:membrane"/>
    <property type="evidence" value="ECO:0007669"/>
    <property type="project" value="InterPro"/>
</dbReference>
<dbReference type="PANTHER" id="PTHR43531">
    <property type="entry name" value="PROTEIN ICFG"/>
    <property type="match status" value="1"/>
</dbReference>
<feature type="domain" description="Methyl-accepting transducer" evidence="5">
    <location>
        <begin position="356"/>
        <end position="585"/>
    </location>
</feature>
<dbReference type="eggNOG" id="COG0840">
    <property type="taxonomic scope" value="Bacteria"/>
</dbReference>
<feature type="transmembrane region" description="Helical" evidence="4">
    <location>
        <begin position="272"/>
        <end position="291"/>
    </location>
</feature>
<dbReference type="InterPro" id="IPR004089">
    <property type="entry name" value="MCPsignal_dom"/>
</dbReference>
<keyword evidence="3" id="KW-0807">Transducer</keyword>
<dbReference type="RefSeq" id="WP_013113757.1">
    <property type="nucleotide sequence ID" value="NC_014150.1"/>
</dbReference>
<dbReference type="Pfam" id="PF22673">
    <property type="entry name" value="MCP-like_PDC_1"/>
    <property type="match status" value="1"/>
</dbReference>
<feature type="transmembrane region" description="Helical" evidence="4">
    <location>
        <begin position="6"/>
        <end position="28"/>
    </location>
</feature>
<dbReference type="SUPFAM" id="SSF103190">
    <property type="entry name" value="Sensory domain-like"/>
    <property type="match status" value="1"/>
</dbReference>
<comment type="similarity">
    <text evidence="2">Belongs to the methyl-accepting chemotaxis (MCP) protein family.</text>
</comment>
<dbReference type="PROSITE" id="PS50111">
    <property type="entry name" value="CHEMOTAXIS_TRANSDUC_2"/>
    <property type="match status" value="1"/>
</dbReference>
<dbReference type="HOGENOM" id="CLU_000445_107_12_12"/>
<keyword evidence="4" id="KW-0812">Transmembrane</keyword>
<dbReference type="STRING" id="526224.Bmur_1240"/>
<keyword evidence="4" id="KW-0472">Membrane</keyword>
<name>D5U9G1_BRAM5</name>
<dbReference type="Pfam" id="PF00015">
    <property type="entry name" value="MCPsignal"/>
    <property type="match status" value="1"/>
</dbReference>
<dbReference type="CDD" id="cd12913">
    <property type="entry name" value="PDC1_MCP_like"/>
    <property type="match status" value="1"/>
</dbReference>
<dbReference type="GO" id="GO:0006935">
    <property type="term" value="P:chemotaxis"/>
    <property type="evidence" value="ECO:0007669"/>
    <property type="project" value="UniProtKB-KW"/>
</dbReference>
<dbReference type="SUPFAM" id="SSF58104">
    <property type="entry name" value="Methyl-accepting chemotaxis protein (MCP) signaling domain"/>
    <property type="match status" value="1"/>
</dbReference>
<dbReference type="OrthoDB" id="334703at2"/>
<keyword evidence="1" id="KW-0145">Chemotaxis</keyword>
<evidence type="ECO:0000256" key="1">
    <source>
        <dbReference type="ARBA" id="ARBA00022500"/>
    </source>
</evidence>
<dbReference type="InterPro" id="IPR051310">
    <property type="entry name" value="MCP_chemotaxis"/>
</dbReference>
<reference evidence="6 7" key="1">
    <citation type="journal article" date="2010" name="Stand. Genomic Sci.">
        <title>Complete genome sequence of Brachyspira murdochii type strain (56-150).</title>
        <authorList>
            <person name="Pati A."/>
            <person name="Sikorski J."/>
            <person name="Gronow S."/>
            <person name="Munk C."/>
            <person name="Lapidus A."/>
            <person name="Copeland A."/>
            <person name="Glavina Del Tio T."/>
            <person name="Nolan M."/>
            <person name="Lucas S."/>
            <person name="Chen F."/>
            <person name="Tice H."/>
            <person name="Cheng J.F."/>
            <person name="Han C."/>
            <person name="Detter J.C."/>
            <person name="Bruce D."/>
            <person name="Tapia R."/>
            <person name="Goodwin L."/>
            <person name="Pitluck S."/>
            <person name="Liolios K."/>
            <person name="Ivanova N."/>
            <person name="Mavromatis K."/>
            <person name="Mikhailova N."/>
            <person name="Chen A."/>
            <person name="Palaniappan K."/>
            <person name="Land M."/>
            <person name="Hauser L."/>
            <person name="Chang Y.J."/>
            <person name="Jeffries C.D."/>
            <person name="Spring S."/>
            <person name="Rohde M."/>
            <person name="Goker M."/>
            <person name="Bristow J."/>
            <person name="Eisen J.A."/>
            <person name="Markowitz V."/>
            <person name="Hugenholtz P."/>
            <person name="Kyrpides N.C."/>
            <person name="Klenk H.P."/>
        </authorList>
    </citation>
    <scope>NUCLEOTIDE SEQUENCE [LARGE SCALE GENOMIC DNA]</scope>
    <source>
        <strain evidence="7">ATCC 51284 / DSM 12563 / 56-150</strain>
    </source>
</reference>
<dbReference type="AlphaFoldDB" id="D5U9G1"/>
<dbReference type="InterPro" id="IPR029151">
    <property type="entry name" value="Sensor-like_sf"/>
</dbReference>
<sequence length="600" mass="67100">MKNDLIIKFLAPFIIFLVLVLAIIYFIYKPIYKNQFLEETKSKAMNIDIVAEDYINAIKDDMLLISKNLEIIPDYESFGRFITNIQRTYKNYLSIYFGETISYSDGGLFINTLVVHPRTYDHVGRGWYQDAINTNDIVISAPYLDAASGKIAITFSKAIYTNSHLMGVVGIDFDNMEDFIVKGKRYFDCNFHLVYLDGTFITHDNKDYILNKDNTLFNDPIFAEYKDNFSNIDEKIDIVKDEWFFIKRINNAPFFLVFKDSASDFYNNFNKLMLSFLVVVIILILLEFLLVSKIAIPLSRNLNNAINTITSMKDGNFNNKFEENELAKNGMAGHLNNSINDMQFAINNLVSQLKMNIQAISNASNEIASGIDNLSNRTSSEAAVVEEISSSVESLFSAISSTAKNCQLAKDMSYEVTQSANKGVQSVNEITNNMNEIYESSKEISSISKVIQNVAFQTNILALNAAVEAARAGDQGKGFAVVASEIRTLAQNVNEAAVNITSIIETTVSKIDVGNSSAKNSLDILSEIEKSTKDVLEILVNISSSVNEEEDSVKQIGSSMNELNNITQENSNLASHSSELGRDIANGTDNIQKELVYFKL</sequence>
<gene>
    <name evidence="6" type="ordered locus">Bmur_1240</name>
</gene>
<evidence type="ECO:0000256" key="3">
    <source>
        <dbReference type="PROSITE-ProRule" id="PRU00284"/>
    </source>
</evidence>
<keyword evidence="4" id="KW-1133">Transmembrane helix</keyword>
<evidence type="ECO:0000256" key="2">
    <source>
        <dbReference type="ARBA" id="ARBA00029447"/>
    </source>
</evidence>
<proteinExistence type="inferred from homology"/>
<dbReference type="SMART" id="SM00283">
    <property type="entry name" value="MA"/>
    <property type="match status" value="1"/>
</dbReference>
<dbReference type="KEGG" id="brm:Bmur_1240"/>
<protein>
    <submittedName>
        <fullName evidence="6">Methyl-accepting chemotaxis sensory transducer with Cache sensor</fullName>
    </submittedName>
</protein>
<evidence type="ECO:0000313" key="7">
    <source>
        <dbReference type="Proteomes" id="UP000001915"/>
    </source>
</evidence>